<dbReference type="Gene3D" id="1.10.10.510">
    <property type="entry name" value="Zinc finger, large T-antigen D1 domain"/>
    <property type="match status" value="1"/>
</dbReference>
<sequence length="599" mass="68749">MGDHNKGNIFELEGCSKWFIEEAECVDSLDTIDELFENSTEGSDVSNLIDEVDNCLQGNSLALFNKQVTEECDADLLALKRKFIPSPEQSVNALSPRLAAVEISPQRSIKRRLFGDSGIEEDEAENTNEKVVSETVPEPDNNSDILRILNADNYKGILLHKCKEKFDINFTEVTRSFKSNKTCSPQWIIFVHSIVSELIEASKILLQNYCDFMQVICFDFSVLYFVLFKSPKNRETVEKLFCQILNCKDIQMLTDPPRTRSAAVALFFYQKSFGNASYKVGDFPDWVKRNTLMNHQTAAVAETFDLSQMIQYAYDNNLMDESIIAYRYAQIADVDVNAAAFLKSNSQARFVRDACLMVRHYKRQEMRDLSMSEWIWKCSDDCDEEGDWKTIALLFKFQQVNFVSFLTAFRDFLKGIPKKTCIVFQGPSDTGKSYFCHSLITFMKGKVINFMNRASQFWLSPLTDGKIGLLDDCTYQCWQHIDVNMRGALDGNDVSIDSKHKTPIQMKLPPMLITTNYEIQKDNSFMFLKSRLTIFQFPNQLPLNDDGSMVYKITNDTWKCFFRKFATQIDLTPREDQHNESGRSDKSFRCTAGEVNGTL</sequence>
<dbReference type="Gene3D" id="3.40.50.300">
    <property type="entry name" value="P-loop containing nucleotide triphosphate hydrolases"/>
    <property type="match status" value="1"/>
</dbReference>
<keyword evidence="10 15" id="KW-0238">DNA-binding</keyword>
<dbReference type="InterPro" id="IPR046935">
    <property type="entry name" value="PPV_E1_DBD_sf"/>
</dbReference>
<dbReference type="InterPro" id="IPR037102">
    <property type="entry name" value="Znf_lg_T-Ag_D1_dom_sf"/>
</dbReference>
<dbReference type="InterPro" id="IPR027417">
    <property type="entry name" value="P-loop_NTPase"/>
</dbReference>
<dbReference type="GO" id="GO:0003677">
    <property type="term" value="F:DNA binding"/>
    <property type="evidence" value="ECO:0007669"/>
    <property type="project" value="UniProtKB-UniRule"/>
</dbReference>
<evidence type="ECO:0000256" key="7">
    <source>
        <dbReference type="ARBA" id="ARBA00022801"/>
    </source>
</evidence>
<feature type="binding site" evidence="15">
    <location>
        <begin position="426"/>
        <end position="433"/>
    </location>
    <ligand>
        <name>ATP</name>
        <dbReference type="ChEBI" id="CHEBI:30616"/>
    </ligand>
</feature>
<keyword evidence="11 15" id="KW-0413">Isomerase</keyword>
<dbReference type="GO" id="GO:0006260">
    <property type="term" value="P:DNA replication"/>
    <property type="evidence" value="ECO:0007669"/>
    <property type="project" value="UniProtKB-UniRule"/>
</dbReference>
<proteinExistence type="inferred from homology"/>
<evidence type="ECO:0000256" key="1">
    <source>
        <dbReference type="ARBA" id="ARBA00004147"/>
    </source>
</evidence>
<dbReference type="EMBL" id="MH777194">
    <property type="protein sequence ID" value="AYA93636.1"/>
    <property type="molecule type" value="Genomic_DNA"/>
</dbReference>
<keyword evidence="7 15" id="KW-0378">Hydrolase</keyword>
<evidence type="ECO:0000256" key="4">
    <source>
        <dbReference type="ARBA" id="ARBA00022562"/>
    </source>
</evidence>
<dbReference type="GO" id="GO:0043138">
    <property type="term" value="F:3'-5' DNA helicase activity"/>
    <property type="evidence" value="ECO:0007669"/>
    <property type="project" value="UniProtKB-UniRule"/>
</dbReference>
<evidence type="ECO:0000256" key="8">
    <source>
        <dbReference type="ARBA" id="ARBA00022806"/>
    </source>
</evidence>
<dbReference type="Gene3D" id="3.40.1310.10">
    <property type="match status" value="1"/>
</dbReference>
<keyword evidence="9 15" id="KW-0067">ATP-binding</keyword>
<keyword evidence="5 15" id="KW-0235">DNA replication</keyword>
<evidence type="ECO:0000256" key="15">
    <source>
        <dbReference type="HAMAP-Rule" id="MF_04000"/>
    </source>
</evidence>
<evidence type="ECO:0000259" key="18">
    <source>
        <dbReference type="PROSITE" id="PS51206"/>
    </source>
</evidence>
<dbReference type="GO" id="GO:0042025">
    <property type="term" value="C:host cell nucleus"/>
    <property type="evidence" value="ECO:0007669"/>
    <property type="project" value="UniProtKB-SubCell"/>
</dbReference>
<comment type="similarity">
    <text evidence="15 16">Belongs to the papillomaviridae E1 protein family.</text>
</comment>
<evidence type="ECO:0000256" key="5">
    <source>
        <dbReference type="ARBA" id="ARBA00022705"/>
    </source>
</evidence>
<comment type="catalytic activity">
    <reaction evidence="13 15 16">
        <text>ATP + H2O = ADP + phosphate + H(+)</text>
        <dbReference type="Rhea" id="RHEA:13065"/>
        <dbReference type="ChEBI" id="CHEBI:15377"/>
        <dbReference type="ChEBI" id="CHEBI:15378"/>
        <dbReference type="ChEBI" id="CHEBI:30616"/>
        <dbReference type="ChEBI" id="CHEBI:43474"/>
        <dbReference type="ChEBI" id="CHEBI:456216"/>
        <dbReference type="EC" id="5.6.2.4"/>
    </reaction>
</comment>
<dbReference type="SUPFAM" id="SSF55464">
    <property type="entry name" value="Origin of replication-binding domain, RBD-like"/>
    <property type="match status" value="1"/>
</dbReference>
<dbReference type="InterPro" id="IPR016393">
    <property type="entry name" value="Rep_E1_papillomaV"/>
</dbReference>
<evidence type="ECO:0000256" key="12">
    <source>
        <dbReference type="ARBA" id="ARBA00034617"/>
    </source>
</evidence>
<dbReference type="Pfam" id="PF20450">
    <property type="entry name" value="PPV_E1_DBD"/>
    <property type="match status" value="1"/>
</dbReference>
<evidence type="ECO:0000256" key="9">
    <source>
        <dbReference type="ARBA" id="ARBA00022840"/>
    </source>
</evidence>
<feature type="modified residue" description="Phosphoserine; by host" evidence="15">
    <location>
        <position position="95"/>
    </location>
</feature>
<dbReference type="InterPro" id="IPR001177">
    <property type="entry name" value="PPV_DNA_helicase_E1_C"/>
</dbReference>
<feature type="modified residue" description="Phosphoserine; by host" evidence="15">
    <location>
        <position position="108"/>
    </location>
</feature>
<feature type="modified residue" description="Phosphoserine; by host" evidence="15">
    <location>
        <position position="86"/>
    </location>
</feature>
<reference evidence="19" key="1">
    <citation type="journal article" date="2018" name="Nat. Med.">
        <title>Expanded skin virome in DOCK8-deficient patients.</title>
        <authorList>
            <consortium name="NISC Comparative Sequencing Program"/>
            <person name="Tirosh O."/>
            <person name="Conlan S."/>
            <person name="Deming C."/>
            <person name="Lee-Lin S.Q."/>
            <person name="Huang X."/>
            <person name="Su H.C."/>
            <person name="Freeman A.F."/>
            <person name="Segre J.A."/>
            <person name="Kong H.H."/>
        </authorList>
    </citation>
    <scope>NUCLEOTIDE SEQUENCE</scope>
    <source>
        <strain evidence="19">HPV-mSK_049</strain>
    </source>
</reference>
<comment type="function">
    <text evidence="14 15">ATP-dependent DNA 3'-5' helicase required for initiation of viral DNA replication. It forms a complex with the viral E2 protein. The E1-E2 complex binds to the replication origin which contains binding sites for both proteins. During the initial step, a dimer of E1 interacts with a dimer of protein E2 leading to a complex that binds the viral origin of replication with high specificity. Then, a second dimer of E1 displaces the E2 dimer in an ATP-dependent manner to form the E1 tetramer. Following this, two E1 monomers are added to each half of the site, which results in the formation of two E1 trimers on the viral ori. Subsequently, two hexamers will be created. The double hexamer acts as a bi-directional helicase machinery and unwinds the viral DNA and then recruits the host DNA polymerase to start replication.</text>
</comment>
<evidence type="ECO:0000313" key="19">
    <source>
        <dbReference type="EMBL" id="AYA93636.1"/>
    </source>
</evidence>
<comment type="catalytic activity">
    <reaction evidence="12 15">
        <text>Couples ATP hydrolysis with the unwinding of duplex DNA by translocating in the 3'-5' direction.</text>
        <dbReference type="EC" id="5.6.2.4"/>
    </reaction>
</comment>
<feature type="short sequence motif" description="Nuclear export signal" evidence="15">
    <location>
        <begin position="94"/>
        <end position="103"/>
    </location>
</feature>
<feature type="compositionally biased region" description="Basic and acidic residues" evidence="17">
    <location>
        <begin position="573"/>
        <end position="588"/>
    </location>
</feature>
<keyword evidence="15" id="KW-0832">Ubl conjugation</keyword>
<comment type="subunit">
    <text evidence="15">Can form hexamers. Interacts with E2 protein; this interaction increases E1 DNA binding specificity. Interacts with host DNA polymerase subunit POLA2. Interacts with host single stranded DNA-binding protein RPA1. Interacts with host TOP1; this interaction stimulates the enzymatic activity of TOP1.</text>
</comment>
<keyword evidence="8 15" id="KW-0347">Helicase</keyword>
<dbReference type="InterPro" id="IPR014015">
    <property type="entry name" value="Helicase_SF3_DNA-vir"/>
</dbReference>
<feature type="cross-link" description="Glycyl lysine isopeptide (Lys-Gly) (interchain with G-Cter in SUMO)" evidence="15">
    <location>
        <position position="507"/>
    </location>
</feature>
<dbReference type="InterPro" id="IPR046832">
    <property type="entry name" value="PPV_E1_DBD"/>
</dbReference>
<feature type="region of interest" description="Disordered" evidence="17">
    <location>
        <begin position="573"/>
        <end position="599"/>
    </location>
</feature>
<keyword evidence="4 15" id="KW-1048">Host nucleus</keyword>
<gene>
    <name evidence="15" type="primary">E1</name>
</gene>
<evidence type="ECO:0000256" key="2">
    <source>
        <dbReference type="ARBA" id="ARBA00022518"/>
    </source>
</evidence>
<dbReference type="InterPro" id="IPR014000">
    <property type="entry name" value="PPV_DNA_helicase_E1_N"/>
</dbReference>
<evidence type="ECO:0000256" key="11">
    <source>
        <dbReference type="ARBA" id="ARBA00023235"/>
    </source>
</evidence>
<comment type="PTM">
    <text evidence="15">Sumoylated.</text>
</comment>
<dbReference type="SUPFAM" id="SSF52540">
    <property type="entry name" value="P-loop containing nucleoside triphosphate hydrolases"/>
    <property type="match status" value="1"/>
</dbReference>
<dbReference type="HAMAP" id="MF_04000">
    <property type="entry name" value="PPV_E1"/>
    <property type="match status" value="1"/>
</dbReference>
<evidence type="ECO:0000256" key="13">
    <source>
        <dbReference type="ARBA" id="ARBA00048988"/>
    </source>
</evidence>
<dbReference type="EC" id="5.6.2.4" evidence="15 16"/>
<dbReference type="Pfam" id="PF00524">
    <property type="entry name" value="PPV_E1_N"/>
    <property type="match status" value="1"/>
</dbReference>
<dbReference type="GO" id="GO:0016887">
    <property type="term" value="F:ATP hydrolysis activity"/>
    <property type="evidence" value="ECO:0007669"/>
    <property type="project" value="RHEA"/>
</dbReference>
<protein>
    <recommendedName>
        <fullName evidence="15 16">Replication protein E1</fullName>
        <ecNumber evidence="15 16">5.6.2.4</ecNumber>
    </recommendedName>
    <alternativeName>
        <fullName evidence="15">ATP-dependent helicase E1</fullName>
    </alternativeName>
    <alternativeName>
        <fullName evidence="15">DNA 3'-5' helicase E1</fullName>
    </alternativeName>
</protein>
<comment type="caution">
    <text evidence="15">Lacks conserved residue(s) required for the propagation of feature annotation.</text>
</comment>
<evidence type="ECO:0000256" key="14">
    <source>
        <dbReference type="ARBA" id="ARBA00093297"/>
    </source>
</evidence>
<comment type="PTM">
    <text evidence="15">Phosphorylated.</text>
</comment>
<keyword evidence="3 15" id="KW-0597">Phosphoprotein</keyword>
<feature type="short sequence motif" description="Nuclear localization signal" evidence="15">
    <location>
        <begin position="80"/>
        <end position="82"/>
    </location>
</feature>
<feature type="domain" description="SF3 helicase" evidence="18">
    <location>
        <begin position="400"/>
        <end position="550"/>
    </location>
</feature>
<keyword evidence="2 15" id="KW-0244">Early protein</keyword>
<keyword evidence="6 15" id="KW-0547">Nucleotide-binding</keyword>
<evidence type="ECO:0000256" key="3">
    <source>
        <dbReference type="ARBA" id="ARBA00022553"/>
    </source>
</evidence>
<accession>A0A385PKV3</accession>
<comment type="function">
    <text evidence="16">ATP-dependent DNA helicase required for initiation of viral DNA replication. It forms a complex with the viral E2 protein. The E1-E2 complex binds to the replication origin which contains binding sites for both proteins.</text>
</comment>
<evidence type="ECO:0000256" key="10">
    <source>
        <dbReference type="ARBA" id="ARBA00023125"/>
    </source>
</evidence>
<dbReference type="Pfam" id="PF00519">
    <property type="entry name" value="PPV_E1_C"/>
    <property type="match status" value="1"/>
</dbReference>
<organism evidence="19">
    <name type="scientific">Human papillomavirus</name>
    <dbReference type="NCBI Taxonomy" id="10566"/>
    <lineage>
        <taxon>Viruses</taxon>
        <taxon>Monodnaviria</taxon>
        <taxon>Shotokuvirae</taxon>
        <taxon>Cossaviricota</taxon>
        <taxon>Papovaviricetes</taxon>
        <taxon>Zurhausenvirales</taxon>
        <taxon>Papillomaviridae</taxon>
    </lineage>
</organism>
<feature type="modified residue" description="Phosphoserine; by host" evidence="15">
    <location>
        <position position="90"/>
    </location>
</feature>
<dbReference type="PROSITE" id="PS51206">
    <property type="entry name" value="SF3_HELICASE_1"/>
    <property type="match status" value="1"/>
</dbReference>
<keyword evidence="15" id="KW-1017">Isopeptide bond</keyword>
<evidence type="ECO:0000256" key="17">
    <source>
        <dbReference type="SAM" id="MobiDB-lite"/>
    </source>
</evidence>
<name>A0A385PKV3_9PAPI</name>
<dbReference type="PIRSF" id="PIRSF003383">
    <property type="entry name" value="Rep_E1_papillomaV"/>
    <property type="match status" value="1"/>
</dbReference>
<dbReference type="GO" id="GO:0005524">
    <property type="term" value="F:ATP binding"/>
    <property type="evidence" value="ECO:0007669"/>
    <property type="project" value="UniProtKB-UniRule"/>
</dbReference>
<evidence type="ECO:0000256" key="6">
    <source>
        <dbReference type="ARBA" id="ARBA00022741"/>
    </source>
</evidence>
<comment type="subcellular location">
    <subcellularLocation>
        <location evidence="1 15">Host nucleus</location>
    </subcellularLocation>
</comment>
<evidence type="ECO:0000256" key="16">
    <source>
        <dbReference type="PIRNR" id="PIRNR003383"/>
    </source>
</evidence>